<keyword evidence="9" id="KW-1185">Reference proteome</keyword>
<dbReference type="InterPro" id="IPR036638">
    <property type="entry name" value="HLH_DNA-bd_sf"/>
</dbReference>
<dbReference type="PANTHER" id="PTHR15741:SF27">
    <property type="entry name" value="TRANSCRIPTION FACTOR AP-4"/>
    <property type="match status" value="1"/>
</dbReference>
<organism evidence="8 9">
    <name type="scientific">Neocucurbitaria cava</name>
    <dbReference type="NCBI Taxonomy" id="798079"/>
    <lineage>
        <taxon>Eukaryota</taxon>
        <taxon>Fungi</taxon>
        <taxon>Dikarya</taxon>
        <taxon>Ascomycota</taxon>
        <taxon>Pezizomycotina</taxon>
        <taxon>Dothideomycetes</taxon>
        <taxon>Pleosporomycetidae</taxon>
        <taxon>Pleosporales</taxon>
        <taxon>Pleosporineae</taxon>
        <taxon>Cucurbitariaceae</taxon>
        <taxon>Neocucurbitaria</taxon>
    </lineage>
</organism>
<feature type="compositionally biased region" description="Basic and acidic residues" evidence="6">
    <location>
        <begin position="366"/>
        <end position="381"/>
    </location>
</feature>
<name>A0A9W9CL73_9PLEO</name>
<dbReference type="Proteomes" id="UP001140560">
    <property type="component" value="Unassembled WGS sequence"/>
</dbReference>
<proteinExistence type="predicted"/>
<dbReference type="GO" id="GO:0005634">
    <property type="term" value="C:nucleus"/>
    <property type="evidence" value="ECO:0007669"/>
    <property type="project" value="UniProtKB-SubCell"/>
</dbReference>
<evidence type="ECO:0000256" key="4">
    <source>
        <dbReference type="ARBA" id="ARBA00023163"/>
    </source>
</evidence>
<feature type="region of interest" description="Disordered" evidence="6">
    <location>
        <begin position="149"/>
        <end position="170"/>
    </location>
</feature>
<feature type="compositionally biased region" description="Acidic residues" evidence="6">
    <location>
        <begin position="299"/>
        <end position="315"/>
    </location>
</feature>
<dbReference type="AlphaFoldDB" id="A0A9W9CL73"/>
<comment type="caution">
    <text evidence="8">The sequence shown here is derived from an EMBL/GenBank/DDBJ whole genome shotgun (WGS) entry which is preliminary data.</text>
</comment>
<evidence type="ECO:0000256" key="1">
    <source>
        <dbReference type="ARBA" id="ARBA00004123"/>
    </source>
</evidence>
<dbReference type="Gene3D" id="4.10.280.10">
    <property type="entry name" value="Helix-loop-helix DNA-binding domain"/>
    <property type="match status" value="1"/>
</dbReference>
<dbReference type="PROSITE" id="PS50888">
    <property type="entry name" value="BHLH"/>
    <property type="match status" value="1"/>
</dbReference>
<keyword evidence="2" id="KW-0805">Transcription regulation</keyword>
<comment type="subcellular location">
    <subcellularLocation>
        <location evidence="1">Nucleus</location>
    </subcellularLocation>
</comment>
<evidence type="ECO:0000256" key="6">
    <source>
        <dbReference type="SAM" id="MobiDB-lite"/>
    </source>
</evidence>
<dbReference type="SUPFAM" id="SSF47459">
    <property type="entry name" value="HLH, helix-loop-helix DNA-binding domain"/>
    <property type="match status" value="1"/>
</dbReference>
<evidence type="ECO:0000256" key="3">
    <source>
        <dbReference type="ARBA" id="ARBA00023125"/>
    </source>
</evidence>
<dbReference type="PANTHER" id="PTHR15741">
    <property type="entry name" value="BASIC HELIX-LOOP-HELIX ZIP TRANSCRIPTION FACTOR"/>
    <property type="match status" value="1"/>
</dbReference>
<dbReference type="CDD" id="cd11404">
    <property type="entry name" value="bHLHzip_Mlx_like"/>
    <property type="match status" value="1"/>
</dbReference>
<feature type="compositionally biased region" description="Basic residues" evidence="6">
    <location>
        <begin position="320"/>
        <end position="329"/>
    </location>
</feature>
<evidence type="ECO:0000313" key="9">
    <source>
        <dbReference type="Proteomes" id="UP001140560"/>
    </source>
</evidence>
<dbReference type="Pfam" id="PF00010">
    <property type="entry name" value="HLH"/>
    <property type="match status" value="1"/>
</dbReference>
<dbReference type="GO" id="GO:0000981">
    <property type="term" value="F:DNA-binding transcription factor activity, RNA polymerase II-specific"/>
    <property type="evidence" value="ECO:0007669"/>
    <property type="project" value="TreeGrafter"/>
</dbReference>
<keyword evidence="3" id="KW-0238">DNA-binding</keyword>
<sequence length="446" mass="48747">MADKDPPPFGYTFSDFFEGTPSTFDNSGQSLLTDMENQSLADFFSSTDPFQLADAQPFPSAADAKDNAHDYNNWDAFIAPATVHGVTTTIPDHALLQHSFSADQGFVQPVMSTPHLGNTHDDLQAASTLFNNSQPSYSANRSLSFQALSNSTRNPSTTTPNGTSKASQTPVPMVVTSHGLINEQLAALIPHHSEEGTLDAQLAAQWAASNAQQQHEAEFGALLHKPNLKRSYTFGTDNSFNNPSGYSAPAGQESEHQVTQRLLRGVMHNQPLLRTVAGPDESRPSPTGHMHLPPVLADEPSDDDQSDDVSSEEDNGDRPPKKRRKSRFRVGKDSPRKGARNGKNRKASLVDESNKKRRSSAAAQKLQRENLSEEQKRNNHILSEQKRRNLIKRGFDDLHDLVPEIRNGGLSKSSVLTEAANFLEKLIQENNSFWSITGGISVAASG</sequence>
<evidence type="ECO:0000259" key="7">
    <source>
        <dbReference type="PROSITE" id="PS50888"/>
    </source>
</evidence>
<evidence type="ECO:0000313" key="8">
    <source>
        <dbReference type="EMBL" id="KAJ4368863.1"/>
    </source>
</evidence>
<dbReference type="SMART" id="SM00353">
    <property type="entry name" value="HLH"/>
    <property type="match status" value="1"/>
</dbReference>
<feature type="compositionally biased region" description="Polar residues" evidence="6">
    <location>
        <begin position="234"/>
        <end position="245"/>
    </location>
</feature>
<feature type="domain" description="BHLH" evidence="7">
    <location>
        <begin position="375"/>
        <end position="426"/>
    </location>
</feature>
<feature type="compositionally biased region" description="Low complexity" evidence="6">
    <location>
        <begin position="149"/>
        <end position="164"/>
    </location>
</feature>
<feature type="region of interest" description="Disordered" evidence="6">
    <location>
        <begin position="275"/>
        <end position="381"/>
    </location>
</feature>
<keyword evidence="5" id="KW-0539">Nucleus</keyword>
<evidence type="ECO:0000256" key="5">
    <source>
        <dbReference type="ARBA" id="ARBA00023242"/>
    </source>
</evidence>
<dbReference type="EMBL" id="JAPEUY010000010">
    <property type="protein sequence ID" value="KAJ4368863.1"/>
    <property type="molecule type" value="Genomic_DNA"/>
</dbReference>
<evidence type="ECO:0000256" key="2">
    <source>
        <dbReference type="ARBA" id="ARBA00023015"/>
    </source>
</evidence>
<gene>
    <name evidence="8" type="ORF">N0V83_005945</name>
</gene>
<accession>A0A9W9CL73</accession>
<dbReference type="InterPro" id="IPR011598">
    <property type="entry name" value="bHLH_dom"/>
</dbReference>
<dbReference type="OrthoDB" id="5778525at2759"/>
<dbReference type="GO" id="GO:0000978">
    <property type="term" value="F:RNA polymerase II cis-regulatory region sequence-specific DNA binding"/>
    <property type="evidence" value="ECO:0007669"/>
    <property type="project" value="TreeGrafter"/>
</dbReference>
<feature type="compositionally biased region" description="Basic residues" evidence="6">
    <location>
        <begin position="337"/>
        <end position="346"/>
    </location>
</feature>
<reference evidence="8" key="1">
    <citation type="submission" date="2022-10" db="EMBL/GenBank/DDBJ databases">
        <title>Tapping the CABI collections for fungal endophytes: first genome assemblies for Collariella, Neodidymelliopsis, Ascochyta clinopodiicola, Didymella pomorum, Didymosphaeria variabile, Neocosmospora piperis and Neocucurbitaria cava.</title>
        <authorList>
            <person name="Hill R."/>
        </authorList>
    </citation>
    <scope>NUCLEOTIDE SEQUENCE</scope>
    <source>
        <strain evidence="8">IMI 356814</strain>
    </source>
</reference>
<keyword evidence="4" id="KW-0804">Transcription</keyword>
<dbReference type="InterPro" id="IPR052207">
    <property type="entry name" value="Max-like/E-box_TFs"/>
</dbReference>
<dbReference type="GO" id="GO:0046983">
    <property type="term" value="F:protein dimerization activity"/>
    <property type="evidence" value="ECO:0007669"/>
    <property type="project" value="InterPro"/>
</dbReference>
<feature type="region of interest" description="Disordered" evidence="6">
    <location>
        <begin position="234"/>
        <end position="258"/>
    </location>
</feature>
<protein>
    <recommendedName>
        <fullName evidence="7">BHLH domain-containing protein</fullName>
    </recommendedName>
</protein>